<reference evidence="2" key="1">
    <citation type="submission" date="2022-04" db="EMBL/GenBank/DDBJ databases">
        <title>Whole genome sequence of Sphaerotilus sp. FB-5.</title>
        <authorList>
            <person name="Takeda M."/>
            <person name="Narihara S."/>
            <person name="Akimoto M."/>
            <person name="Akimoto R."/>
            <person name="Nishiyashiki S."/>
            <person name="Murakami T."/>
        </authorList>
    </citation>
    <scope>NUCLEOTIDE SEQUENCE</scope>
    <source>
        <strain evidence="2">FB-5</strain>
    </source>
</reference>
<organism evidence="2 3">
    <name type="scientific">Sphaerotilus microaerophilus</name>
    <dbReference type="NCBI Taxonomy" id="2914710"/>
    <lineage>
        <taxon>Bacteria</taxon>
        <taxon>Pseudomonadati</taxon>
        <taxon>Pseudomonadota</taxon>
        <taxon>Betaproteobacteria</taxon>
        <taxon>Burkholderiales</taxon>
        <taxon>Sphaerotilaceae</taxon>
        <taxon>Sphaerotilus</taxon>
    </lineage>
</organism>
<protein>
    <recommendedName>
        <fullName evidence="4">Outer membrane protein beta-barrel domain-containing protein</fullName>
    </recommendedName>
</protein>
<name>A0ABM7YHF9_9BURK</name>
<evidence type="ECO:0000313" key="2">
    <source>
        <dbReference type="EMBL" id="BDI03775.1"/>
    </source>
</evidence>
<dbReference type="Proteomes" id="UP001057498">
    <property type="component" value="Chromosome"/>
</dbReference>
<proteinExistence type="predicted"/>
<dbReference type="RefSeq" id="WP_251972032.1">
    <property type="nucleotide sequence ID" value="NZ_AP025730.1"/>
</dbReference>
<feature type="chain" id="PRO_5046647947" description="Outer membrane protein beta-barrel domain-containing protein" evidence="1">
    <location>
        <begin position="24"/>
        <end position="177"/>
    </location>
</feature>
<dbReference type="EMBL" id="AP025730">
    <property type="protein sequence ID" value="BDI03775.1"/>
    <property type="molecule type" value="Genomic_DNA"/>
</dbReference>
<keyword evidence="1" id="KW-0732">Signal</keyword>
<evidence type="ECO:0000256" key="1">
    <source>
        <dbReference type="SAM" id="SignalP"/>
    </source>
</evidence>
<feature type="signal peptide" evidence="1">
    <location>
        <begin position="1"/>
        <end position="23"/>
    </location>
</feature>
<keyword evidence="3" id="KW-1185">Reference proteome</keyword>
<evidence type="ECO:0008006" key="4">
    <source>
        <dbReference type="Google" id="ProtNLM"/>
    </source>
</evidence>
<evidence type="ECO:0000313" key="3">
    <source>
        <dbReference type="Proteomes" id="UP001057498"/>
    </source>
</evidence>
<sequence>MRRTRLASLALCTALGLAVGAPAAAQGNDSDIGIDLTVGRAVQRDGDRLLALGVNVAYLPAGWWIQPEVGYEAKLFPLFGGEDNEVTAGLRSEWPVGSGRMWVGGGYAKLRRHWGSEVDHSEGWYARAGVMWPVGRGGFHMGFEGKLLRAPNFGTYWDSESARAGSQRVGLLLGWRI</sequence>
<accession>A0ABM7YHF9</accession>
<gene>
    <name evidence="2" type="ORF">CATMQ487_07450</name>
</gene>